<proteinExistence type="predicted"/>
<dbReference type="Pfam" id="PF00107">
    <property type="entry name" value="ADH_zinc_N"/>
    <property type="match status" value="1"/>
</dbReference>
<name>A0A9W9QZH8_PENBR</name>
<dbReference type="Gene3D" id="3.40.50.720">
    <property type="entry name" value="NAD(P)-binding Rossmann-like Domain"/>
    <property type="match status" value="1"/>
</dbReference>
<dbReference type="InterPro" id="IPR052711">
    <property type="entry name" value="Zinc_ADH-like"/>
</dbReference>
<reference evidence="2" key="1">
    <citation type="submission" date="2022-12" db="EMBL/GenBank/DDBJ databases">
        <authorList>
            <person name="Petersen C."/>
        </authorList>
    </citation>
    <scope>NUCLEOTIDE SEQUENCE</scope>
    <source>
        <strain evidence="2">IBT 35675</strain>
    </source>
</reference>
<sequence>MVTQTTAWVLKDQQGIDSLQLVENHPVPTLKDEEVLVKLHAVSLNYRDIVIAKGEPQLPCFTPNVTPASDGAGIVEAVGSRVNSFKPGDRVCTHLVSQLPPSEAPNFLDINSGLGQHLDGALRHHGTFHESALIPMPPGLDFLEASTLTCSGLTAWNALFGLEAQAPRKGSTVLVQGTGGVSIAALQFALAAGSTVIATTSTDAKAERLRSLGAHHVINYRTTPAWGEVAKSLTRNSVGVDIVVDVGGLSTLAQSLKALRTNGLVAVTGLLGKPEDQIAIPSLLDCLVNVCTARGILLGTRDQFHAMNQFIAEKGIKPIVDEKFFSLQEAKEAYKYLEQQKHFSKVCIQLE</sequence>
<dbReference type="Gene3D" id="3.90.180.10">
    <property type="entry name" value="Medium-chain alcohol dehydrogenases, catalytic domain"/>
    <property type="match status" value="1"/>
</dbReference>
<comment type="caution">
    <text evidence="2">The sequence shown here is derived from an EMBL/GenBank/DDBJ whole genome shotgun (WGS) entry which is preliminary data.</text>
</comment>
<evidence type="ECO:0000313" key="3">
    <source>
        <dbReference type="Proteomes" id="UP001148299"/>
    </source>
</evidence>
<dbReference type="SUPFAM" id="SSF50129">
    <property type="entry name" value="GroES-like"/>
    <property type="match status" value="1"/>
</dbReference>
<dbReference type="SMART" id="SM00829">
    <property type="entry name" value="PKS_ER"/>
    <property type="match status" value="1"/>
</dbReference>
<dbReference type="PANTHER" id="PTHR45033:SF2">
    <property type="entry name" value="ZINC-TYPE ALCOHOL DEHYDROGENASE-LIKE PROTEIN C1773.06C"/>
    <property type="match status" value="1"/>
</dbReference>
<dbReference type="InterPro" id="IPR036291">
    <property type="entry name" value="NAD(P)-bd_dom_sf"/>
</dbReference>
<dbReference type="SUPFAM" id="SSF51735">
    <property type="entry name" value="NAD(P)-binding Rossmann-fold domains"/>
    <property type="match status" value="1"/>
</dbReference>
<dbReference type="Pfam" id="PF08240">
    <property type="entry name" value="ADH_N"/>
    <property type="match status" value="1"/>
</dbReference>
<evidence type="ECO:0000259" key="1">
    <source>
        <dbReference type="SMART" id="SM00829"/>
    </source>
</evidence>
<dbReference type="InterPro" id="IPR011032">
    <property type="entry name" value="GroES-like_sf"/>
</dbReference>
<dbReference type="Proteomes" id="UP001148299">
    <property type="component" value="Unassembled WGS sequence"/>
</dbReference>
<dbReference type="EMBL" id="JAPZBR010000006">
    <property type="protein sequence ID" value="KAJ5350927.1"/>
    <property type="molecule type" value="Genomic_DNA"/>
</dbReference>
<protein>
    <submittedName>
        <fullName evidence="2">Zinc-binding alcohol dehydrogenase-like protein</fullName>
    </submittedName>
</protein>
<dbReference type="PANTHER" id="PTHR45033">
    <property type="match status" value="1"/>
</dbReference>
<dbReference type="InterPro" id="IPR013149">
    <property type="entry name" value="ADH-like_C"/>
</dbReference>
<gene>
    <name evidence="2" type="ORF">N7541_008654</name>
</gene>
<dbReference type="AlphaFoldDB" id="A0A9W9QZH8"/>
<feature type="domain" description="Enoyl reductase (ER)" evidence="1">
    <location>
        <begin position="15"/>
        <end position="348"/>
    </location>
</feature>
<keyword evidence="3" id="KW-1185">Reference proteome</keyword>
<accession>A0A9W9QZH8</accession>
<reference evidence="2" key="2">
    <citation type="journal article" date="2023" name="IMA Fungus">
        <title>Comparative genomic study of the Penicillium genus elucidates a diverse pangenome and 15 lateral gene transfer events.</title>
        <authorList>
            <person name="Petersen C."/>
            <person name="Sorensen T."/>
            <person name="Nielsen M.R."/>
            <person name="Sondergaard T.E."/>
            <person name="Sorensen J.L."/>
            <person name="Fitzpatrick D.A."/>
            <person name="Frisvad J.C."/>
            <person name="Nielsen K.L."/>
        </authorList>
    </citation>
    <scope>NUCLEOTIDE SEQUENCE</scope>
    <source>
        <strain evidence="2">IBT 35675</strain>
    </source>
</reference>
<evidence type="ECO:0000313" key="2">
    <source>
        <dbReference type="EMBL" id="KAJ5350927.1"/>
    </source>
</evidence>
<dbReference type="CDD" id="cd08276">
    <property type="entry name" value="MDR7"/>
    <property type="match status" value="1"/>
</dbReference>
<dbReference type="GO" id="GO:0016491">
    <property type="term" value="F:oxidoreductase activity"/>
    <property type="evidence" value="ECO:0007669"/>
    <property type="project" value="InterPro"/>
</dbReference>
<dbReference type="InterPro" id="IPR013154">
    <property type="entry name" value="ADH-like_N"/>
</dbReference>
<dbReference type="InterPro" id="IPR020843">
    <property type="entry name" value="ER"/>
</dbReference>
<organism evidence="2 3">
    <name type="scientific">Penicillium brevicompactum</name>
    <dbReference type="NCBI Taxonomy" id="5074"/>
    <lineage>
        <taxon>Eukaryota</taxon>
        <taxon>Fungi</taxon>
        <taxon>Dikarya</taxon>
        <taxon>Ascomycota</taxon>
        <taxon>Pezizomycotina</taxon>
        <taxon>Eurotiomycetes</taxon>
        <taxon>Eurotiomycetidae</taxon>
        <taxon>Eurotiales</taxon>
        <taxon>Aspergillaceae</taxon>
        <taxon>Penicillium</taxon>
    </lineage>
</organism>